<dbReference type="EMBL" id="ACXX02000001">
    <property type="protein sequence ID" value="EGD49274.1"/>
    <property type="molecule type" value="Genomic_DNA"/>
</dbReference>
<dbReference type="InterPro" id="IPR002937">
    <property type="entry name" value="Amino_oxidase"/>
</dbReference>
<reference evidence="3" key="2">
    <citation type="submission" date="2011-01" db="EMBL/GenBank/DDBJ databases">
        <title>The Non-contiguous Finished genome of Clostridium papyrosolvens.</title>
        <authorList>
            <person name="Lucas S."/>
            <person name="Copeland A."/>
            <person name="Lapidus A."/>
            <person name="Cheng J.-F."/>
            <person name="Goodwin L."/>
            <person name="Pitluck S."/>
            <person name="Misra M."/>
            <person name="Chertkov O."/>
            <person name="Detter J.C."/>
            <person name="Han C."/>
            <person name="Tapia R."/>
            <person name="Land M."/>
            <person name="Hauser L."/>
            <person name="Kyrpides N."/>
            <person name="Ivanova N."/>
            <person name="Pagani I."/>
            <person name="Mouttaki H."/>
            <person name="He Z."/>
            <person name="Zhou J."/>
            <person name="Hemme C.L."/>
            <person name="Woyke T."/>
        </authorList>
    </citation>
    <scope>NUCLEOTIDE SEQUENCE [LARGE SCALE GENOMIC DNA]</scope>
    <source>
        <strain evidence="3">DSM 2782</strain>
    </source>
</reference>
<evidence type="ECO:0000256" key="1">
    <source>
        <dbReference type="ARBA" id="ARBA00038322"/>
    </source>
</evidence>
<dbReference type="STRING" id="588581.Cpap_3706"/>
<gene>
    <name evidence="3" type="ORF">Cpap_3706</name>
</gene>
<comment type="caution">
    <text evidence="3">The sequence shown here is derived from an EMBL/GenBank/DDBJ whole genome shotgun (WGS) entry which is preliminary data.</text>
</comment>
<dbReference type="Pfam" id="PF01593">
    <property type="entry name" value="Amino_oxidase"/>
    <property type="match status" value="1"/>
</dbReference>
<dbReference type="PANTHER" id="PTHR43734">
    <property type="entry name" value="PHYTOENE DESATURASE"/>
    <property type="match status" value="1"/>
</dbReference>
<feature type="domain" description="Amine oxidase" evidence="2">
    <location>
        <begin position="12"/>
        <end position="486"/>
    </location>
</feature>
<dbReference type="GO" id="GO:0016491">
    <property type="term" value="F:oxidoreductase activity"/>
    <property type="evidence" value="ECO:0007669"/>
    <property type="project" value="InterPro"/>
</dbReference>
<dbReference type="RefSeq" id="WP_004615865.1">
    <property type="nucleotide sequence ID" value="NZ_ACXX02000001.1"/>
</dbReference>
<evidence type="ECO:0000313" key="4">
    <source>
        <dbReference type="Proteomes" id="UP000003860"/>
    </source>
</evidence>
<comment type="similarity">
    <text evidence="1">Belongs to the carotenoid/retinoid oxidoreductase family. CrtN subfamily.</text>
</comment>
<sequence>MKKVLIVGGGISGLSAGVFSRLNGFETEIFEAQPKPGGECTSWKRKDYTFDGAIRWLIGTRKGTAAYDMFKTLGAFEDDKIIMEDIFLTVEHKGKKLYFYRDVDKLKEHLLEVAPEDTEMIKELCKFAKKAKSFETPVNKHMPEMSIFDNIKFSMKMSSMGPIMMKYGKVDGVDYFKKFKSTLIRNALKTLALDTFPAYAPIAQLGSVASYDGGWPLGGSAGVSENICKRFKELGGTIHLSSPVKRVLQENGKAVGIELDNGQVVKGDYVISSTDISITLNKLLEGKIKDEAYNEILSSNGGDYTFASCVFVSLGIAADLSQDVSPLVVSLNKSIKIGNDLIEDIYVNTFKHEKSFAPEGKTAAVVTMDVYDYNYWKNLHDTDIAKYKSEKERVAKAVIEQIEVSYPKAKGKIEVAEVATPVTYNRIYGAYRGAWMGYGRKVSAKYSNHKCKLEGIDNFALAGQWISSPGAVTISASTGKFAVQEICQQADIKFRSE</sequence>
<dbReference type="PANTHER" id="PTHR43734:SF1">
    <property type="entry name" value="PHYTOENE DESATURASE"/>
    <property type="match status" value="1"/>
</dbReference>
<dbReference type="InterPro" id="IPR036188">
    <property type="entry name" value="FAD/NAD-bd_sf"/>
</dbReference>
<dbReference type="Proteomes" id="UP000003860">
    <property type="component" value="Unassembled WGS sequence"/>
</dbReference>
<dbReference type="Gene3D" id="3.50.50.60">
    <property type="entry name" value="FAD/NAD(P)-binding domain"/>
    <property type="match status" value="2"/>
</dbReference>
<reference evidence="3" key="1">
    <citation type="submission" date="2009-07" db="EMBL/GenBank/DDBJ databases">
        <authorList>
            <consortium name="US DOE Joint Genome Institute (JGI-PGF)"/>
            <person name="Lucas S."/>
            <person name="Copeland A."/>
            <person name="Lapidus A."/>
            <person name="Glavina del Rio T."/>
            <person name="Tice H."/>
            <person name="Bruce D."/>
            <person name="Goodwin L."/>
            <person name="Pitluck S."/>
            <person name="Larimer F."/>
            <person name="Land M.L."/>
            <person name="Mouttaki H."/>
            <person name="He Z."/>
            <person name="Zhou J."/>
            <person name="Hemme C.L."/>
        </authorList>
    </citation>
    <scope>NUCLEOTIDE SEQUENCE [LARGE SCALE GENOMIC DNA]</scope>
    <source>
        <strain evidence="3">DSM 2782</strain>
    </source>
</reference>
<dbReference type="SUPFAM" id="SSF51905">
    <property type="entry name" value="FAD/NAD(P)-binding domain"/>
    <property type="match status" value="1"/>
</dbReference>
<organism evidence="3 4">
    <name type="scientific">Ruminiclostridium papyrosolvens DSM 2782</name>
    <dbReference type="NCBI Taxonomy" id="588581"/>
    <lineage>
        <taxon>Bacteria</taxon>
        <taxon>Bacillati</taxon>
        <taxon>Bacillota</taxon>
        <taxon>Clostridia</taxon>
        <taxon>Eubacteriales</taxon>
        <taxon>Oscillospiraceae</taxon>
        <taxon>Ruminiclostridium</taxon>
    </lineage>
</organism>
<evidence type="ECO:0000259" key="2">
    <source>
        <dbReference type="Pfam" id="PF01593"/>
    </source>
</evidence>
<name>F1T726_9FIRM</name>
<evidence type="ECO:0000313" key="3">
    <source>
        <dbReference type="EMBL" id="EGD49274.1"/>
    </source>
</evidence>
<accession>F1T726</accession>
<dbReference type="OrthoDB" id="9814556at2"/>
<keyword evidence="4" id="KW-1185">Reference proteome</keyword>
<dbReference type="AlphaFoldDB" id="F1T726"/>
<dbReference type="eggNOG" id="COG1233">
    <property type="taxonomic scope" value="Bacteria"/>
</dbReference>
<protein>
    <submittedName>
        <fullName evidence="3">Amine oxidase</fullName>
    </submittedName>
</protein>
<proteinExistence type="inferred from homology"/>